<reference evidence="3" key="1">
    <citation type="submission" date="2016-10" db="EMBL/GenBank/DDBJ databases">
        <authorList>
            <person name="Varghese N."/>
        </authorList>
    </citation>
    <scope>NUCLEOTIDE SEQUENCE [LARGE SCALE GENOMIC DNA]</scope>
    <source>
        <strain evidence="3">92MFCol6.1</strain>
    </source>
</reference>
<dbReference type="RefSeq" id="WP_139785010.1">
    <property type="nucleotide sequence ID" value="NZ_FWEU01000008.1"/>
</dbReference>
<organism evidence="2 3">
    <name type="scientific">Stenotrophomonas indicatrix</name>
    <dbReference type="NCBI Taxonomy" id="2045451"/>
    <lineage>
        <taxon>Bacteria</taxon>
        <taxon>Pseudomonadati</taxon>
        <taxon>Pseudomonadota</taxon>
        <taxon>Gammaproteobacteria</taxon>
        <taxon>Lysobacterales</taxon>
        <taxon>Lysobacteraceae</taxon>
        <taxon>Stenotrophomonas</taxon>
    </lineage>
</organism>
<dbReference type="InterPro" id="IPR041304">
    <property type="entry name" value="AbiTii"/>
</dbReference>
<dbReference type="Pfam" id="PF18864">
    <property type="entry name" value="AbiTii"/>
    <property type="match status" value="1"/>
</dbReference>
<feature type="domain" description="AbiTii" evidence="1">
    <location>
        <begin position="2"/>
        <end position="183"/>
    </location>
</feature>
<proteinExistence type="predicted"/>
<dbReference type="EMBL" id="FWEU01000008">
    <property type="protein sequence ID" value="SLM26413.1"/>
    <property type="molecule type" value="Genomic_DNA"/>
</dbReference>
<name>A0A1W1H4A1_9GAMM</name>
<evidence type="ECO:0000313" key="3">
    <source>
        <dbReference type="Proteomes" id="UP000191133"/>
    </source>
</evidence>
<sequence>MSLLRDIQQAAVDSSIPLSDLLRKCTLLAARLQNDELRSWVARELNGYESADELPPYRVATVISKGHFSGPFQSGLRNANIPLSCLPGEFQEMLSHIHIQNGIAALESLVKNSDGGTLREPWNPDLVAHFGKSIYNGMNCMEAWKVIPVSGIVGVLDTVRTKVLNFAIDIEAAAPEAGEAPPNVEPIAQDRLQQIFHTNIYGTVQNVANGSPGTTQTATSVHNESALFTDLVKAISTSAADQDTIRRLTEAVEEMRLAGNKKSFHEAYVRFVSTVSDHMQIIGTAVAPFLPQLAALAS</sequence>
<gene>
    <name evidence="2" type="ORF">SAMN04488690_4182</name>
</gene>
<dbReference type="Proteomes" id="UP000191133">
    <property type="component" value="Unassembled WGS sequence"/>
</dbReference>
<evidence type="ECO:0000313" key="2">
    <source>
        <dbReference type="EMBL" id="SLM26413.1"/>
    </source>
</evidence>
<evidence type="ECO:0000259" key="1">
    <source>
        <dbReference type="Pfam" id="PF18864"/>
    </source>
</evidence>
<accession>A0A1W1H4A1</accession>
<protein>
    <recommendedName>
        <fullName evidence="1">AbiTii domain-containing protein</fullName>
    </recommendedName>
</protein>
<dbReference type="AlphaFoldDB" id="A0A1W1H4A1"/>